<dbReference type="EMBL" id="GBRH01177459">
    <property type="protein sequence ID" value="JAE20437.1"/>
    <property type="molecule type" value="Transcribed_RNA"/>
</dbReference>
<sequence>MCTLMISGSRVPYLYSFFSHCPMWASLAFGRVLKPCFLYKHEREFSTACTFSSFQCAALVLDNFVY</sequence>
<protein>
    <submittedName>
        <fullName evidence="1">Uncharacterized protein</fullName>
    </submittedName>
</protein>
<evidence type="ECO:0000313" key="1">
    <source>
        <dbReference type="EMBL" id="JAE20436.1"/>
    </source>
</evidence>
<dbReference type="AlphaFoldDB" id="A0A0A9GD10"/>
<dbReference type="EMBL" id="GBRH01177460">
    <property type="protein sequence ID" value="JAE20436.1"/>
    <property type="molecule type" value="Transcribed_RNA"/>
</dbReference>
<reference evidence="1" key="1">
    <citation type="submission" date="2014-09" db="EMBL/GenBank/DDBJ databases">
        <authorList>
            <person name="Magalhaes I.L.F."/>
            <person name="Oliveira U."/>
            <person name="Santos F.R."/>
            <person name="Vidigal T.H.D.A."/>
            <person name="Brescovit A.D."/>
            <person name="Santos A.J."/>
        </authorList>
    </citation>
    <scope>NUCLEOTIDE SEQUENCE</scope>
    <source>
        <tissue evidence="1">Shoot tissue taken approximately 20 cm above the soil surface</tissue>
    </source>
</reference>
<reference evidence="1" key="2">
    <citation type="journal article" date="2015" name="Data Brief">
        <title>Shoot transcriptome of the giant reed, Arundo donax.</title>
        <authorList>
            <person name="Barrero R.A."/>
            <person name="Guerrero F.D."/>
            <person name="Moolhuijzen P."/>
            <person name="Goolsby J.A."/>
            <person name="Tidwell J."/>
            <person name="Bellgard S.E."/>
            <person name="Bellgard M.I."/>
        </authorList>
    </citation>
    <scope>NUCLEOTIDE SEQUENCE</scope>
    <source>
        <tissue evidence="1">Shoot tissue taken approximately 20 cm above the soil surface</tissue>
    </source>
</reference>
<organism evidence="1">
    <name type="scientific">Arundo donax</name>
    <name type="common">Giant reed</name>
    <name type="synonym">Donax arundinaceus</name>
    <dbReference type="NCBI Taxonomy" id="35708"/>
    <lineage>
        <taxon>Eukaryota</taxon>
        <taxon>Viridiplantae</taxon>
        <taxon>Streptophyta</taxon>
        <taxon>Embryophyta</taxon>
        <taxon>Tracheophyta</taxon>
        <taxon>Spermatophyta</taxon>
        <taxon>Magnoliopsida</taxon>
        <taxon>Liliopsida</taxon>
        <taxon>Poales</taxon>
        <taxon>Poaceae</taxon>
        <taxon>PACMAD clade</taxon>
        <taxon>Arundinoideae</taxon>
        <taxon>Arundineae</taxon>
        <taxon>Arundo</taxon>
    </lineage>
</organism>
<proteinExistence type="predicted"/>
<accession>A0A0A9GD10</accession>
<name>A0A0A9GD10_ARUDO</name>